<organism evidence="3 4">
    <name type="scientific">Gracilariopsis chorda</name>
    <dbReference type="NCBI Taxonomy" id="448386"/>
    <lineage>
        <taxon>Eukaryota</taxon>
        <taxon>Rhodophyta</taxon>
        <taxon>Florideophyceae</taxon>
        <taxon>Rhodymeniophycidae</taxon>
        <taxon>Gracilariales</taxon>
        <taxon>Gracilariaceae</taxon>
        <taxon>Gracilariopsis</taxon>
    </lineage>
</organism>
<name>A0A2V3IYW1_9FLOR</name>
<feature type="transmembrane region" description="Helical" evidence="1">
    <location>
        <begin position="12"/>
        <end position="36"/>
    </location>
</feature>
<evidence type="ECO:0000259" key="2">
    <source>
        <dbReference type="PROSITE" id="PS50006"/>
    </source>
</evidence>
<keyword evidence="1" id="KW-0472">Membrane</keyword>
<gene>
    <name evidence="3" type="ORF">BWQ96_02822</name>
</gene>
<evidence type="ECO:0000313" key="4">
    <source>
        <dbReference type="Proteomes" id="UP000247409"/>
    </source>
</evidence>
<evidence type="ECO:0000313" key="3">
    <source>
        <dbReference type="EMBL" id="PXF47342.1"/>
    </source>
</evidence>
<keyword evidence="1" id="KW-1133">Transmembrane helix</keyword>
<sequence>MDVSLIPGRTAFIINITTCVLAFLATFSLVMTLNAYGRWKLHRKGKVSMDMHFRDMSFGGALMSFLRFRRSSTPVCTLLAIQTIFTVLVLALEILAPIGISESKELSVRRNQTLPGETLCLEYDVNQDNEMIGFALERIVKHFRAGGNILRLGRTGRSHDAILMEDEKKSLGHAVLVDKWDMQAKLNLSDGGEDITLI</sequence>
<proteinExistence type="predicted"/>
<dbReference type="InterPro" id="IPR000253">
    <property type="entry name" value="FHA_dom"/>
</dbReference>
<keyword evidence="4" id="KW-1185">Reference proteome</keyword>
<dbReference type="PROSITE" id="PS50006">
    <property type="entry name" value="FHA_DOMAIN"/>
    <property type="match status" value="1"/>
</dbReference>
<dbReference type="Proteomes" id="UP000247409">
    <property type="component" value="Unassembled WGS sequence"/>
</dbReference>
<feature type="transmembrane region" description="Helical" evidence="1">
    <location>
        <begin position="75"/>
        <end position="100"/>
    </location>
</feature>
<feature type="domain" description="FHA" evidence="2">
    <location>
        <begin position="150"/>
        <end position="198"/>
    </location>
</feature>
<evidence type="ECO:0000256" key="1">
    <source>
        <dbReference type="SAM" id="Phobius"/>
    </source>
</evidence>
<dbReference type="AlphaFoldDB" id="A0A2V3IYW1"/>
<keyword evidence="1" id="KW-0812">Transmembrane</keyword>
<comment type="caution">
    <text evidence="3">The sequence shown here is derived from an EMBL/GenBank/DDBJ whole genome shotgun (WGS) entry which is preliminary data.</text>
</comment>
<reference evidence="3 4" key="1">
    <citation type="journal article" date="2018" name="Mol. Biol. Evol.">
        <title>Analysis of the draft genome of the red seaweed Gracilariopsis chorda provides insights into genome size evolution in Rhodophyta.</title>
        <authorList>
            <person name="Lee J."/>
            <person name="Yang E.C."/>
            <person name="Graf L."/>
            <person name="Yang J.H."/>
            <person name="Qiu H."/>
            <person name="Zel Zion U."/>
            <person name="Chan C.X."/>
            <person name="Stephens T.G."/>
            <person name="Weber A.P.M."/>
            <person name="Boo G.H."/>
            <person name="Boo S.M."/>
            <person name="Kim K.M."/>
            <person name="Shin Y."/>
            <person name="Jung M."/>
            <person name="Lee S.J."/>
            <person name="Yim H.S."/>
            <person name="Lee J.H."/>
            <person name="Bhattacharya D."/>
            <person name="Yoon H.S."/>
        </authorList>
    </citation>
    <scope>NUCLEOTIDE SEQUENCE [LARGE SCALE GENOMIC DNA]</scope>
    <source>
        <strain evidence="3 4">SKKU-2015</strain>
        <tissue evidence="3">Whole body</tissue>
    </source>
</reference>
<accession>A0A2V3IYW1</accession>
<protein>
    <recommendedName>
        <fullName evidence="2">FHA domain-containing protein</fullName>
    </recommendedName>
</protein>
<dbReference type="EMBL" id="NBIV01000025">
    <property type="protein sequence ID" value="PXF47342.1"/>
    <property type="molecule type" value="Genomic_DNA"/>
</dbReference>